<evidence type="ECO:0000256" key="1">
    <source>
        <dbReference type="ARBA" id="ARBA00006336"/>
    </source>
</evidence>
<dbReference type="InterPro" id="IPR005123">
    <property type="entry name" value="Oxoglu/Fe-dep_dioxygenase_dom"/>
</dbReference>
<dbReference type="InterPro" id="IPR032854">
    <property type="entry name" value="ALKBH3"/>
</dbReference>
<feature type="region of interest" description="Disordered" evidence="2">
    <location>
        <begin position="291"/>
        <end position="338"/>
    </location>
</feature>
<dbReference type="Proteomes" id="UP000078544">
    <property type="component" value="Unassembled WGS sequence"/>
</dbReference>
<dbReference type="GO" id="GO:0051213">
    <property type="term" value="F:dioxygenase activity"/>
    <property type="evidence" value="ECO:0007669"/>
    <property type="project" value="InterPro"/>
</dbReference>
<dbReference type="SUPFAM" id="SSF51197">
    <property type="entry name" value="Clavaminate synthase-like"/>
    <property type="match status" value="1"/>
</dbReference>
<keyword evidence="5" id="KW-1185">Reference proteome</keyword>
<dbReference type="SUPFAM" id="SSF52499">
    <property type="entry name" value="Isochorismatase-like hydrolases"/>
    <property type="match status" value="1"/>
</dbReference>
<feature type="compositionally biased region" description="Basic and acidic residues" evidence="2">
    <location>
        <begin position="310"/>
        <end position="338"/>
    </location>
</feature>
<dbReference type="CDD" id="cd00299">
    <property type="entry name" value="GST_C_family"/>
    <property type="match status" value="1"/>
</dbReference>
<gene>
    <name evidence="4" type="ORF">AAL_05296</name>
</gene>
<dbReference type="EMBL" id="AZGY01000011">
    <property type="protein sequence ID" value="KZZ94329.1"/>
    <property type="molecule type" value="Genomic_DNA"/>
</dbReference>
<proteinExistence type="inferred from homology"/>
<feature type="domain" description="Fe2OG dioxygenase" evidence="3">
    <location>
        <begin position="502"/>
        <end position="626"/>
    </location>
</feature>
<evidence type="ECO:0000313" key="4">
    <source>
        <dbReference type="EMBL" id="KZZ94329.1"/>
    </source>
</evidence>
<dbReference type="Pfam" id="PF24470">
    <property type="entry name" value="Thiored_Isochorism"/>
    <property type="match status" value="1"/>
</dbReference>
<dbReference type="InterPro" id="IPR027450">
    <property type="entry name" value="AlkB-like"/>
</dbReference>
<evidence type="ECO:0000313" key="5">
    <source>
        <dbReference type="Proteomes" id="UP000078544"/>
    </source>
</evidence>
<reference evidence="4 5" key="1">
    <citation type="journal article" date="2016" name="Genome Biol. Evol.">
        <title>Divergent and convergent evolution of fungal pathogenicity.</title>
        <authorList>
            <person name="Shang Y."/>
            <person name="Xiao G."/>
            <person name="Zheng P."/>
            <person name="Cen K."/>
            <person name="Zhan S."/>
            <person name="Wang C."/>
        </authorList>
    </citation>
    <scope>NUCLEOTIDE SEQUENCE [LARGE SCALE GENOMIC DNA]</scope>
    <source>
        <strain evidence="4 5">RCEF 2490</strain>
    </source>
</reference>
<accession>A0A168ATI0</accession>
<dbReference type="OrthoDB" id="445341at2759"/>
<dbReference type="InterPro" id="IPR057088">
    <property type="entry name" value="GLRG_09195_Thiored"/>
</dbReference>
<dbReference type="PANTHER" id="PTHR31212:SF5">
    <property type="entry name" value="ISOCHORISMATASE FAMILY PROTEIN FAMILY (AFU_ORTHOLOGUE AFUA_3G14500)"/>
    <property type="match status" value="1"/>
</dbReference>
<feature type="region of interest" description="Disordered" evidence="2">
    <location>
        <begin position="246"/>
        <end position="272"/>
    </location>
</feature>
<dbReference type="PROSITE" id="PS51471">
    <property type="entry name" value="FE2OG_OXY"/>
    <property type="match status" value="1"/>
</dbReference>
<sequence length="895" mass="96836">MFAFDQALLPQLTTRKALILVDFQNDFLDENGALPSTSSDGFVNRALQLVHGFRGKGDVIWVQSLFERQVLASTEAIVVSDSPAARRHKTGQGRARGTSSPLPADPDEAPDQEAFLSHTEPSCVKAGSWGAKMSPAVEAAVKKGDSIVTKTHYSGFNGTHLLRILRAKMVMEVFICGSMANVGVYATALDAAGHGMSITVVEDCCGYREEQRQLMAVKSLIKLTGCEIASAEEVKETLQIDPTALTAPQSPQHQGRHSALTSSGPDTRVVEDDSGVKSVDIVASMAGLQLGAGKPAPSGPGSGAVSSDAARADLHGAKPKQQEAAEQGLETKAKEAQRIEPQVPHVVKHEDATADKDDGLCSITSAANDATTPHSQVPIADVIMGIGPDQENRKTSESEAKGSLAKTLRKGLCEGDTDVIENLLPESIVKTAFDDLRSEVQWQRMLHQGGEVPRLVAVQGAVADDGSMPVYRHPSDESPPLRPFSPTVLAIKAETERHLGHALNHVLIQFYRDGKDYISEHSDKTLDIVKGSYIANVSLGAERTMVFRTKRQSKHASGSDTSPSDERKRQTERAPLPHNSLCRMGLRTNMKWLHSIRQDKRAERDKTTAELAFSGSRISLTFRQIGTFLDRDEKIIWGQGGTAKTRDAAKLVINGQGPEAVEMLKAFGTENNTSTFDWDARYGKGFDVLHIRSSPRFFASADAITNMRVSLMLAEYGVNYAKGSLASRADDDDDNATAGVASGSLPVRFVDNDENKSVVDGDMAILLYLDAVYGESTALCAAPGTIAIRLSRFQRALRLADLWRHQPARDQLSIPLREELAVWSDFVPGPSFADDSLSPTIVDFAAWPVFHALVVKLGADDVFRGLGPLREYYDFMAGRETTKRVTGAQAGSAQV</sequence>
<organism evidence="4 5">
    <name type="scientific">Moelleriella libera RCEF 2490</name>
    <dbReference type="NCBI Taxonomy" id="1081109"/>
    <lineage>
        <taxon>Eukaryota</taxon>
        <taxon>Fungi</taxon>
        <taxon>Dikarya</taxon>
        <taxon>Ascomycota</taxon>
        <taxon>Pezizomycotina</taxon>
        <taxon>Sordariomycetes</taxon>
        <taxon>Hypocreomycetidae</taxon>
        <taxon>Hypocreales</taxon>
        <taxon>Clavicipitaceae</taxon>
        <taxon>Moelleriella</taxon>
    </lineage>
</organism>
<protein>
    <submittedName>
        <fullName evidence="4">Isochorismatase</fullName>
    </submittedName>
</protein>
<dbReference type="Pfam" id="PF00857">
    <property type="entry name" value="Isochorismatase"/>
    <property type="match status" value="1"/>
</dbReference>
<dbReference type="Pfam" id="PF13532">
    <property type="entry name" value="2OG-FeII_Oxy_2"/>
    <property type="match status" value="1"/>
</dbReference>
<feature type="region of interest" description="Disordered" evidence="2">
    <location>
        <begin position="82"/>
        <end position="112"/>
    </location>
</feature>
<dbReference type="PANTHER" id="PTHR31212">
    <property type="entry name" value="ALPHA-KETOGLUTARATE-DEPENDENT DIOXYGENASE ALKB HOMOLOG 3"/>
    <property type="match status" value="1"/>
</dbReference>
<name>A0A168ATI0_9HYPO</name>
<dbReference type="STRING" id="1081109.A0A168ATI0"/>
<dbReference type="CDD" id="cd00431">
    <property type="entry name" value="cysteine_hydrolases"/>
    <property type="match status" value="1"/>
</dbReference>
<dbReference type="InterPro" id="IPR000868">
    <property type="entry name" value="Isochorismatase-like_dom"/>
</dbReference>
<dbReference type="InterPro" id="IPR036380">
    <property type="entry name" value="Isochorismatase-like_sf"/>
</dbReference>
<dbReference type="GO" id="GO:0006307">
    <property type="term" value="P:DNA alkylation repair"/>
    <property type="evidence" value="ECO:0007669"/>
    <property type="project" value="InterPro"/>
</dbReference>
<comment type="similarity">
    <text evidence="1">Belongs to the isochorismatase family.</text>
</comment>
<feature type="region of interest" description="Disordered" evidence="2">
    <location>
        <begin position="546"/>
        <end position="577"/>
    </location>
</feature>
<evidence type="ECO:0000256" key="2">
    <source>
        <dbReference type="SAM" id="MobiDB-lite"/>
    </source>
</evidence>
<dbReference type="InterPro" id="IPR037151">
    <property type="entry name" value="AlkB-like_sf"/>
</dbReference>
<evidence type="ECO:0000259" key="3">
    <source>
        <dbReference type="PROSITE" id="PS51471"/>
    </source>
</evidence>
<dbReference type="Gene3D" id="3.40.50.850">
    <property type="entry name" value="Isochorismatase-like"/>
    <property type="match status" value="1"/>
</dbReference>
<feature type="compositionally biased region" description="Polar residues" evidence="2">
    <location>
        <begin position="246"/>
        <end position="265"/>
    </location>
</feature>
<comment type="caution">
    <text evidence="4">The sequence shown here is derived from an EMBL/GenBank/DDBJ whole genome shotgun (WGS) entry which is preliminary data.</text>
</comment>
<dbReference type="Gene3D" id="2.60.120.590">
    <property type="entry name" value="Alpha-ketoglutarate-dependent dioxygenase AlkB-like"/>
    <property type="match status" value="1"/>
</dbReference>
<dbReference type="AlphaFoldDB" id="A0A168ATI0"/>